<protein>
    <submittedName>
        <fullName evidence="2">Uncharacterized protein</fullName>
    </submittedName>
</protein>
<organism evidence="2 3">
    <name type="scientific">Neorhodopirellula pilleata</name>
    <dbReference type="NCBI Taxonomy" id="2714738"/>
    <lineage>
        <taxon>Bacteria</taxon>
        <taxon>Pseudomonadati</taxon>
        <taxon>Planctomycetota</taxon>
        <taxon>Planctomycetia</taxon>
        <taxon>Pirellulales</taxon>
        <taxon>Pirellulaceae</taxon>
        <taxon>Neorhodopirellula</taxon>
    </lineage>
</organism>
<feature type="signal peptide" evidence="1">
    <location>
        <begin position="1"/>
        <end position="25"/>
    </location>
</feature>
<name>A0A5C6ASB2_9BACT</name>
<dbReference type="EMBL" id="SJPM01000002">
    <property type="protein sequence ID" value="TWU01976.1"/>
    <property type="molecule type" value="Genomic_DNA"/>
</dbReference>
<dbReference type="RefSeq" id="WP_146577169.1">
    <property type="nucleotide sequence ID" value="NZ_SJPM01000002.1"/>
</dbReference>
<gene>
    <name evidence="2" type="ORF">Pla100_17120</name>
</gene>
<dbReference type="AlphaFoldDB" id="A0A5C6ASB2"/>
<accession>A0A5C6ASB2</accession>
<evidence type="ECO:0000313" key="2">
    <source>
        <dbReference type="EMBL" id="TWU01976.1"/>
    </source>
</evidence>
<reference evidence="2 3" key="1">
    <citation type="submission" date="2019-02" db="EMBL/GenBank/DDBJ databases">
        <title>Deep-cultivation of Planctomycetes and their phenomic and genomic characterization uncovers novel biology.</title>
        <authorList>
            <person name="Wiegand S."/>
            <person name="Jogler M."/>
            <person name="Boedeker C."/>
            <person name="Pinto D."/>
            <person name="Vollmers J."/>
            <person name="Rivas-Marin E."/>
            <person name="Kohn T."/>
            <person name="Peeters S.H."/>
            <person name="Heuer A."/>
            <person name="Rast P."/>
            <person name="Oberbeckmann S."/>
            <person name="Bunk B."/>
            <person name="Jeske O."/>
            <person name="Meyerdierks A."/>
            <person name="Storesund J.E."/>
            <person name="Kallscheuer N."/>
            <person name="Luecker S."/>
            <person name="Lage O.M."/>
            <person name="Pohl T."/>
            <person name="Merkel B.J."/>
            <person name="Hornburger P."/>
            <person name="Mueller R.-W."/>
            <person name="Bruemmer F."/>
            <person name="Labrenz M."/>
            <person name="Spormann A.M."/>
            <person name="Op Den Camp H."/>
            <person name="Overmann J."/>
            <person name="Amann R."/>
            <person name="Jetten M.S.M."/>
            <person name="Mascher T."/>
            <person name="Medema M.H."/>
            <person name="Devos D.P."/>
            <person name="Kaster A.-K."/>
            <person name="Ovreas L."/>
            <person name="Rohde M."/>
            <person name="Galperin M.Y."/>
            <person name="Jogler C."/>
        </authorList>
    </citation>
    <scope>NUCLEOTIDE SEQUENCE [LARGE SCALE GENOMIC DNA]</scope>
    <source>
        <strain evidence="2 3">Pla100</strain>
    </source>
</reference>
<keyword evidence="1" id="KW-0732">Signal</keyword>
<proteinExistence type="predicted"/>
<dbReference type="OrthoDB" id="290569at2"/>
<sequence length="114" mass="13266" precursor="true">MYRLVFLSFVMASAFVIGSSSPVISAPTAMASEVVSYRCPEWKTRHEHDSKQAAQIVDTLKKLKCEVEKHEHNGHIDIKYRCPKWLEHQAKTHDDAHKLMDWLKALKFEVKHQH</sequence>
<evidence type="ECO:0000313" key="3">
    <source>
        <dbReference type="Proteomes" id="UP000316213"/>
    </source>
</evidence>
<comment type="caution">
    <text evidence="2">The sequence shown here is derived from an EMBL/GenBank/DDBJ whole genome shotgun (WGS) entry which is preliminary data.</text>
</comment>
<feature type="chain" id="PRO_5022831541" evidence="1">
    <location>
        <begin position="26"/>
        <end position="114"/>
    </location>
</feature>
<keyword evidence="3" id="KW-1185">Reference proteome</keyword>
<evidence type="ECO:0000256" key="1">
    <source>
        <dbReference type="SAM" id="SignalP"/>
    </source>
</evidence>
<dbReference type="Proteomes" id="UP000316213">
    <property type="component" value="Unassembled WGS sequence"/>
</dbReference>